<evidence type="ECO:0000256" key="6">
    <source>
        <dbReference type="ARBA" id="ARBA00022741"/>
    </source>
</evidence>
<keyword evidence="10 12" id="KW-0630">Potassium</keyword>
<reference evidence="14" key="1">
    <citation type="submission" date="2019-08" db="EMBL/GenBank/DDBJ databases">
        <title>Carotenoids and Carotenoid Binding Proteins in the Halophilic Cyanobacterium Euhalothece sp. ZM00.</title>
        <authorList>
            <person name="Cho S.M."/>
            <person name="Song J.Y."/>
            <person name="Park Y.-I."/>
        </authorList>
    </citation>
    <scope>NUCLEOTIDE SEQUENCE [LARGE SCALE GENOMIC DNA]</scope>
    <source>
        <strain evidence="14">Z-M001</strain>
    </source>
</reference>
<dbReference type="Gene3D" id="3.40.1190.20">
    <property type="match status" value="1"/>
</dbReference>
<evidence type="ECO:0000313" key="14">
    <source>
        <dbReference type="EMBL" id="QDZ38863.1"/>
    </source>
</evidence>
<organism evidence="14 15">
    <name type="scientific">Euhalothece natronophila Z-M001</name>
    <dbReference type="NCBI Taxonomy" id="522448"/>
    <lineage>
        <taxon>Bacteria</taxon>
        <taxon>Bacillati</taxon>
        <taxon>Cyanobacteriota</taxon>
        <taxon>Cyanophyceae</taxon>
        <taxon>Oscillatoriophycideae</taxon>
        <taxon>Chroococcales</taxon>
        <taxon>Halothecacae</taxon>
        <taxon>Halothece cluster</taxon>
        <taxon>Euhalothece</taxon>
    </lineage>
</organism>
<dbReference type="SUPFAM" id="SSF53613">
    <property type="entry name" value="Ribokinase-like"/>
    <property type="match status" value="1"/>
</dbReference>
<dbReference type="GO" id="GO:0005524">
    <property type="term" value="F:ATP binding"/>
    <property type="evidence" value="ECO:0007669"/>
    <property type="project" value="UniProtKB-UniRule"/>
</dbReference>
<feature type="binding site" evidence="12">
    <location>
        <position position="288"/>
    </location>
    <ligand>
        <name>K(+)</name>
        <dbReference type="ChEBI" id="CHEBI:29103"/>
    </ligand>
</feature>
<dbReference type="GO" id="GO:0005829">
    <property type="term" value="C:cytosol"/>
    <property type="evidence" value="ECO:0007669"/>
    <property type="project" value="TreeGrafter"/>
</dbReference>
<dbReference type="InterPro" id="IPR029056">
    <property type="entry name" value="Ribokinase-like"/>
</dbReference>
<dbReference type="EMBL" id="CP042326">
    <property type="protein sequence ID" value="QDZ38863.1"/>
    <property type="molecule type" value="Genomic_DNA"/>
</dbReference>
<sequence>MSDLNIVVLGSLNIDLVTNSPHLPNAGETITGDSFAMNLGGKGANQAIAVSRLGLPCQMVGRIGNDSFGSTLVQSLQNHQVDTTGILIDESVHTGVAMITVDRAGENHIIVIPEANGNLDKTDVQRLRPYLEGANFLLMQLEIPLFVVEAASKLAQTMGVKVILDPAPAQTLPLSLYQQIDIITPNTSEAEKLAGFPITDQQSAQKATQYFQEKGVPTPIITLGSQGVYCASGEERLFIPSFEVDSVIDTVAAGDAFNGALAVALSQGMKLENALTFASAAGALTVTKSGAQSALPTQEAVFKFLRK</sequence>
<feature type="binding site" evidence="12">
    <location>
        <position position="251"/>
    </location>
    <ligand>
        <name>K(+)</name>
        <dbReference type="ChEBI" id="CHEBI:29103"/>
    </ligand>
</feature>
<accession>A0A5B8NI40</accession>
<dbReference type="PANTHER" id="PTHR10584:SF166">
    <property type="entry name" value="RIBOKINASE"/>
    <property type="match status" value="1"/>
</dbReference>
<dbReference type="Proteomes" id="UP000318453">
    <property type="component" value="Chromosome"/>
</dbReference>
<dbReference type="NCBIfam" id="TIGR02152">
    <property type="entry name" value="D_ribokin_bact"/>
    <property type="match status" value="1"/>
</dbReference>
<keyword evidence="7 12" id="KW-0418">Kinase</keyword>
<dbReference type="UniPathway" id="UPA00916">
    <property type="reaction ID" value="UER00889"/>
</dbReference>
<name>A0A5B8NI40_9CHRO</name>
<evidence type="ECO:0000256" key="3">
    <source>
        <dbReference type="ARBA" id="ARBA00016943"/>
    </source>
</evidence>
<dbReference type="PROSITE" id="PS00583">
    <property type="entry name" value="PFKB_KINASES_1"/>
    <property type="match status" value="1"/>
</dbReference>
<feature type="binding site" evidence="12">
    <location>
        <begin position="13"/>
        <end position="15"/>
    </location>
    <ligand>
        <name>substrate</name>
    </ligand>
</feature>
<evidence type="ECO:0000256" key="9">
    <source>
        <dbReference type="ARBA" id="ARBA00022842"/>
    </source>
</evidence>
<protein>
    <recommendedName>
        <fullName evidence="3 12">Ribokinase</fullName>
        <shortName evidence="12">RK</shortName>
        <ecNumber evidence="2 12">2.7.1.15</ecNumber>
    </recommendedName>
</protein>
<keyword evidence="11 12" id="KW-0119">Carbohydrate metabolism</keyword>
<evidence type="ECO:0000256" key="12">
    <source>
        <dbReference type="HAMAP-Rule" id="MF_01987"/>
    </source>
</evidence>
<comment type="cofactor">
    <cofactor evidence="12">
        <name>Mg(2+)</name>
        <dbReference type="ChEBI" id="CHEBI:18420"/>
    </cofactor>
    <text evidence="12">Requires a divalent cation, most likely magnesium in vivo, as an electrophilic catalyst to aid phosphoryl group transfer. It is the chelate of the metal and the nucleotide that is the actual substrate.</text>
</comment>
<evidence type="ECO:0000256" key="8">
    <source>
        <dbReference type="ARBA" id="ARBA00022840"/>
    </source>
</evidence>
<keyword evidence="6 12" id="KW-0547">Nucleotide-binding</keyword>
<comment type="activity regulation">
    <text evidence="12">Activated by a monovalent cation that binds near, but not in, the active site. The most likely occupant of the site in vivo is potassium. Ion binding induces a conformational change that may alter substrate affinity.</text>
</comment>
<dbReference type="PANTHER" id="PTHR10584">
    <property type="entry name" value="SUGAR KINASE"/>
    <property type="match status" value="1"/>
</dbReference>
<keyword evidence="8 12" id="KW-0067">ATP-binding</keyword>
<feature type="binding site" evidence="12">
    <location>
        <position position="285"/>
    </location>
    <ligand>
        <name>K(+)</name>
        <dbReference type="ChEBI" id="CHEBI:29103"/>
    </ligand>
</feature>
<dbReference type="AlphaFoldDB" id="A0A5B8NI40"/>
<dbReference type="EC" id="2.7.1.15" evidence="2 12"/>
<dbReference type="HAMAP" id="MF_01987">
    <property type="entry name" value="Ribokinase"/>
    <property type="match status" value="1"/>
</dbReference>
<feature type="binding site" evidence="12">
    <location>
        <position position="249"/>
    </location>
    <ligand>
        <name>K(+)</name>
        <dbReference type="ChEBI" id="CHEBI:29103"/>
    </ligand>
</feature>
<dbReference type="InterPro" id="IPR002173">
    <property type="entry name" value="Carboh/pur_kinase_PfkB_CS"/>
</dbReference>
<feature type="binding site" evidence="12">
    <location>
        <begin position="222"/>
        <end position="227"/>
    </location>
    <ligand>
        <name>ATP</name>
        <dbReference type="ChEBI" id="CHEBI:30616"/>
    </ligand>
</feature>
<dbReference type="RefSeq" id="WP_146294474.1">
    <property type="nucleotide sequence ID" value="NZ_CP042326.1"/>
</dbReference>
<comment type="similarity">
    <text evidence="12">Belongs to the carbohydrate kinase PfkB family. Ribokinase subfamily.</text>
</comment>
<evidence type="ECO:0000256" key="7">
    <source>
        <dbReference type="ARBA" id="ARBA00022777"/>
    </source>
</evidence>
<comment type="catalytic activity">
    <reaction evidence="12">
        <text>D-ribose + ATP = D-ribose 5-phosphate + ADP + H(+)</text>
        <dbReference type="Rhea" id="RHEA:13697"/>
        <dbReference type="ChEBI" id="CHEBI:15378"/>
        <dbReference type="ChEBI" id="CHEBI:30616"/>
        <dbReference type="ChEBI" id="CHEBI:47013"/>
        <dbReference type="ChEBI" id="CHEBI:78346"/>
        <dbReference type="ChEBI" id="CHEBI:456216"/>
        <dbReference type="EC" id="2.7.1.15"/>
    </reaction>
</comment>
<comment type="caution">
    <text evidence="12">Lacks conserved residue(s) required for the propagation of feature annotation.</text>
</comment>
<feature type="binding site" evidence="12">
    <location>
        <position position="142"/>
    </location>
    <ligand>
        <name>substrate</name>
    </ligand>
</feature>
<keyword evidence="9 12" id="KW-0460">Magnesium</keyword>
<comment type="pathway">
    <text evidence="12">Carbohydrate metabolism; D-ribose degradation; D-ribose 5-phosphate from beta-D-ribopyranose: step 2/2.</text>
</comment>
<comment type="function">
    <text evidence="12">Catalyzes the phosphorylation of ribose at O-5 in a reaction requiring ATP and magnesium. The resulting D-ribose-5-phosphate can then be used either for sythesis of nucleotides, histidine, and tryptophan, or as a component of the pentose phosphate pathway.</text>
</comment>
<keyword evidence="4 12" id="KW-0808">Transferase</keyword>
<dbReference type="GO" id="GO:0019303">
    <property type="term" value="P:D-ribose catabolic process"/>
    <property type="evidence" value="ECO:0007669"/>
    <property type="project" value="UniProtKB-UniRule"/>
</dbReference>
<feature type="binding site" evidence="12">
    <location>
        <begin position="254"/>
        <end position="255"/>
    </location>
    <ligand>
        <name>ATP</name>
        <dbReference type="ChEBI" id="CHEBI:30616"/>
    </ligand>
</feature>
<feature type="binding site" evidence="12">
    <location>
        <position position="255"/>
    </location>
    <ligand>
        <name>substrate</name>
    </ligand>
</feature>
<evidence type="ECO:0000256" key="2">
    <source>
        <dbReference type="ARBA" id="ARBA00012035"/>
    </source>
</evidence>
<evidence type="ECO:0000256" key="11">
    <source>
        <dbReference type="ARBA" id="ARBA00023277"/>
    </source>
</evidence>
<keyword evidence="5 12" id="KW-0479">Metal-binding</keyword>
<dbReference type="InterPro" id="IPR002139">
    <property type="entry name" value="Ribo/fructo_kinase"/>
</dbReference>
<feature type="binding site" evidence="12">
    <location>
        <begin position="41"/>
        <end position="45"/>
    </location>
    <ligand>
        <name>substrate</name>
    </ligand>
</feature>
<comment type="subcellular location">
    <subcellularLocation>
        <location evidence="12">Cytoplasm</location>
    </subcellularLocation>
</comment>
<gene>
    <name evidence="12 14" type="primary">rbsK</name>
    <name evidence="14" type="ORF">FRE64_02255</name>
</gene>
<evidence type="ECO:0000256" key="10">
    <source>
        <dbReference type="ARBA" id="ARBA00022958"/>
    </source>
</evidence>
<dbReference type="Pfam" id="PF00294">
    <property type="entry name" value="PfkB"/>
    <property type="match status" value="1"/>
</dbReference>
<feature type="domain" description="Carbohydrate kinase PfkB" evidence="13">
    <location>
        <begin position="5"/>
        <end position="297"/>
    </location>
</feature>
<dbReference type="PROSITE" id="PS00584">
    <property type="entry name" value="PFKB_KINASES_2"/>
    <property type="match status" value="1"/>
</dbReference>
<feature type="binding site" evidence="12">
    <location>
        <position position="186"/>
    </location>
    <ligand>
        <name>ATP</name>
        <dbReference type="ChEBI" id="CHEBI:30616"/>
    </ligand>
</feature>
<comment type="similarity">
    <text evidence="1">Belongs to the carbohydrate kinase pfkB family.</text>
</comment>
<dbReference type="OrthoDB" id="9775849at2"/>
<dbReference type="PRINTS" id="PR00990">
    <property type="entry name" value="RIBOKINASE"/>
</dbReference>
<proteinExistence type="inferred from homology"/>
<keyword evidence="12" id="KW-0963">Cytoplasm</keyword>
<dbReference type="InterPro" id="IPR011877">
    <property type="entry name" value="Ribokinase"/>
</dbReference>
<feature type="active site" description="Proton acceptor" evidence="12">
    <location>
        <position position="255"/>
    </location>
</feature>
<dbReference type="CDD" id="cd01174">
    <property type="entry name" value="ribokinase"/>
    <property type="match status" value="1"/>
</dbReference>
<comment type="subunit">
    <text evidence="12">Homodimer.</text>
</comment>
<dbReference type="GO" id="GO:0004747">
    <property type="term" value="F:ribokinase activity"/>
    <property type="evidence" value="ECO:0007669"/>
    <property type="project" value="UniProtKB-UniRule"/>
</dbReference>
<feature type="binding site" evidence="12">
    <location>
        <position position="290"/>
    </location>
    <ligand>
        <name>K(+)</name>
        <dbReference type="ChEBI" id="CHEBI:29103"/>
    </ligand>
</feature>
<evidence type="ECO:0000256" key="1">
    <source>
        <dbReference type="ARBA" id="ARBA00005380"/>
    </source>
</evidence>
<evidence type="ECO:0000256" key="5">
    <source>
        <dbReference type="ARBA" id="ARBA00022723"/>
    </source>
</evidence>
<evidence type="ECO:0000259" key="13">
    <source>
        <dbReference type="Pfam" id="PF00294"/>
    </source>
</evidence>
<dbReference type="GO" id="GO:0046872">
    <property type="term" value="F:metal ion binding"/>
    <property type="evidence" value="ECO:0007669"/>
    <property type="project" value="UniProtKB-KW"/>
</dbReference>
<evidence type="ECO:0000313" key="15">
    <source>
        <dbReference type="Proteomes" id="UP000318453"/>
    </source>
</evidence>
<evidence type="ECO:0000256" key="4">
    <source>
        <dbReference type="ARBA" id="ARBA00022679"/>
    </source>
</evidence>
<dbReference type="InterPro" id="IPR011611">
    <property type="entry name" value="PfkB_dom"/>
</dbReference>
<dbReference type="KEGG" id="enn:FRE64_02255"/>
<keyword evidence="15" id="KW-1185">Reference proteome</keyword>